<dbReference type="GO" id="GO:0005737">
    <property type="term" value="C:cytoplasm"/>
    <property type="evidence" value="ECO:0007669"/>
    <property type="project" value="TreeGrafter"/>
</dbReference>
<dbReference type="PANTHER" id="PTHR10885:SF20">
    <property type="entry name" value="NUDIX HYDROLASE DOMAIN-CONTAINING PROTEIN"/>
    <property type="match status" value="1"/>
</dbReference>
<accession>A0A6L5X8G6</accession>
<dbReference type="InterPro" id="IPR015797">
    <property type="entry name" value="NUDIX_hydrolase-like_dom_sf"/>
</dbReference>
<dbReference type="Proteomes" id="UP000481852">
    <property type="component" value="Unassembled WGS sequence"/>
</dbReference>
<dbReference type="GO" id="GO:0009240">
    <property type="term" value="P:isopentenyl diphosphate biosynthetic process"/>
    <property type="evidence" value="ECO:0007669"/>
    <property type="project" value="TreeGrafter"/>
</dbReference>
<evidence type="ECO:0000313" key="4">
    <source>
        <dbReference type="Proteomes" id="UP000481852"/>
    </source>
</evidence>
<feature type="domain" description="Nudix hydrolase" evidence="2">
    <location>
        <begin position="28"/>
        <end position="175"/>
    </location>
</feature>
<dbReference type="CDD" id="cd04692">
    <property type="entry name" value="NUDIX_Hydrolase"/>
    <property type="match status" value="1"/>
</dbReference>
<dbReference type="RefSeq" id="WP_154526863.1">
    <property type="nucleotide sequence ID" value="NZ_JAXFDQ010000015.1"/>
</dbReference>
<evidence type="ECO:0000313" key="3">
    <source>
        <dbReference type="EMBL" id="MSS15725.1"/>
    </source>
</evidence>
<reference evidence="3 4" key="1">
    <citation type="submission" date="2019-08" db="EMBL/GenBank/DDBJ databases">
        <title>In-depth cultivation of the pig gut microbiome towards novel bacterial diversity and tailored functional studies.</title>
        <authorList>
            <person name="Wylensek D."/>
            <person name="Hitch T.C.A."/>
            <person name="Clavel T."/>
        </authorList>
    </citation>
    <scope>NUCLEOTIDE SEQUENCE [LARGE SCALE GENOMIC DNA]</scope>
    <source>
        <strain evidence="3 4">Oil+RF-744-WCA-WT-11</strain>
    </source>
</reference>
<gene>
    <name evidence="3" type="ORF">FYJ35_11905</name>
</gene>
<dbReference type="SUPFAM" id="SSF55811">
    <property type="entry name" value="Nudix"/>
    <property type="match status" value="1"/>
</dbReference>
<keyword evidence="4" id="KW-1185">Reference proteome</keyword>
<sequence>MEIFDVVDDEGRPTGETVSRQEAHEKGIRHRTAHIWVIRREPGKGGIQILLQKRAMDKDSFPGQYDTSSAGHIHAGDEPRISAVRELQEELGIAVRPEELKFAGKFRVHYTETFHGKPFLDDEVAFVYVCDRPVALSELKLQKEEVEAAGWFDLEETWQAVLRHDPMYCVPRGGLEVLRAYMRESDFFV</sequence>
<dbReference type="EMBL" id="VULZ01000014">
    <property type="protein sequence ID" value="MSS15725.1"/>
    <property type="molecule type" value="Genomic_DNA"/>
</dbReference>
<dbReference type="AlphaFoldDB" id="A0A6L5X8G6"/>
<dbReference type="PROSITE" id="PS51462">
    <property type="entry name" value="NUDIX"/>
    <property type="match status" value="1"/>
</dbReference>
<evidence type="ECO:0000256" key="1">
    <source>
        <dbReference type="SAM" id="MobiDB-lite"/>
    </source>
</evidence>
<proteinExistence type="predicted"/>
<comment type="caution">
    <text evidence="3">The sequence shown here is derived from an EMBL/GenBank/DDBJ whole genome shotgun (WGS) entry which is preliminary data.</text>
</comment>
<feature type="region of interest" description="Disordered" evidence="1">
    <location>
        <begin position="1"/>
        <end position="25"/>
    </location>
</feature>
<name>A0A6L5X8G6_9FIRM</name>
<dbReference type="GO" id="GO:0004452">
    <property type="term" value="F:isopentenyl-diphosphate delta-isomerase activity"/>
    <property type="evidence" value="ECO:0007669"/>
    <property type="project" value="TreeGrafter"/>
</dbReference>
<dbReference type="InterPro" id="IPR000086">
    <property type="entry name" value="NUDIX_hydrolase_dom"/>
</dbReference>
<dbReference type="PANTHER" id="PTHR10885">
    <property type="entry name" value="ISOPENTENYL-DIPHOSPHATE DELTA-ISOMERASE"/>
    <property type="match status" value="1"/>
</dbReference>
<evidence type="ECO:0000259" key="2">
    <source>
        <dbReference type="PROSITE" id="PS51462"/>
    </source>
</evidence>
<dbReference type="Pfam" id="PF00293">
    <property type="entry name" value="NUDIX"/>
    <property type="match status" value="1"/>
</dbReference>
<dbReference type="Gene3D" id="3.90.79.10">
    <property type="entry name" value="Nucleoside Triphosphate Pyrophosphohydrolase"/>
    <property type="match status" value="1"/>
</dbReference>
<organism evidence="3 4">
    <name type="scientific">Porcincola intestinalis</name>
    <dbReference type="NCBI Taxonomy" id="2606632"/>
    <lineage>
        <taxon>Bacteria</taxon>
        <taxon>Bacillati</taxon>
        <taxon>Bacillota</taxon>
        <taxon>Clostridia</taxon>
        <taxon>Lachnospirales</taxon>
        <taxon>Lachnospiraceae</taxon>
        <taxon>Porcincola</taxon>
    </lineage>
</organism>
<feature type="compositionally biased region" description="Basic and acidic residues" evidence="1">
    <location>
        <begin position="9"/>
        <end position="25"/>
    </location>
</feature>
<protein>
    <submittedName>
        <fullName evidence="3">NUDIX domain-containing protein</fullName>
    </submittedName>
</protein>